<dbReference type="GO" id="GO:0005525">
    <property type="term" value="F:GTP binding"/>
    <property type="evidence" value="ECO:0007669"/>
    <property type="project" value="UniProtKB-UniRule"/>
</dbReference>
<feature type="binding site" evidence="9">
    <location>
        <begin position="193"/>
        <end position="200"/>
    </location>
    <ligand>
        <name>GTP</name>
        <dbReference type="ChEBI" id="CHEBI:37565"/>
        <label>2</label>
    </ligand>
</feature>
<dbReference type="AlphaFoldDB" id="S0EU76"/>
<gene>
    <name evidence="9" type="primary">der</name>
    <name evidence="13" type="ORF">CCALI_01007</name>
</gene>
<dbReference type="InterPro" id="IPR015946">
    <property type="entry name" value="KH_dom-like_a/b"/>
</dbReference>
<dbReference type="FunCoup" id="S0EU76">
    <property type="interactions" value="391"/>
</dbReference>
<evidence type="ECO:0000256" key="9">
    <source>
        <dbReference type="HAMAP-Rule" id="MF_00195"/>
    </source>
</evidence>
<dbReference type="InterPro" id="IPR016484">
    <property type="entry name" value="GTPase_Der"/>
</dbReference>
<keyword evidence="14" id="KW-1185">Reference proteome</keyword>
<dbReference type="PROSITE" id="PS51712">
    <property type="entry name" value="G_ENGA"/>
    <property type="match status" value="2"/>
</dbReference>
<dbReference type="Gene3D" id="3.40.50.300">
    <property type="entry name" value="P-loop containing nucleotide triphosphate hydrolases"/>
    <property type="match status" value="2"/>
</dbReference>
<sequence length="463" mass="51358">MNQIKPNRPLVAIVGRPNVGKSALFNRLVGRRVAIVEDTPGITRDRLYQPAQWRGHHFTVIDTGGILFSDQDPLTVQVRAQAQIAMEEAALILFVVDAASGLTPTDQEIADTLRASLRPVLLVVNKTDNTRLEQHAAEFYALGFAEIYPVSAIHGHGVADLLDRVIALLQQEKALVPSDLKEEEESIRLAIVGRPNVGKSSLLNAILGEERAIVSPMPGTTRDALDTHFTWSEQPLTLIDTAGIRRSGKVQGTVEYYMVLRARTAMERSDVALVVVDAEAGITDGDKRVAQLAQEAGRACVIVVNKWDLVDPQILNSKGKLSAASRSRILKFTEQFRRECSFLDYAPLAFVSAKERFGVTSAIETAIEAAQNHAHRIATGELNRLIHEAISKHPLLDKGRAFKVYYATMVGVRPPTIVLFCNEPEMFHFSYRNYLENQLRAVYPLEGTPIRFLTRKAENRPKV</sequence>
<dbReference type="HOGENOM" id="CLU_016077_6_2_0"/>
<evidence type="ECO:0000256" key="4">
    <source>
        <dbReference type="ARBA" id="ARBA00022737"/>
    </source>
</evidence>
<dbReference type="Gene3D" id="3.30.300.20">
    <property type="match status" value="1"/>
</dbReference>
<dbReference type="FunFam" id="3.40.50.300:FF:000057">
    <property type="entry name" value="GTPase Der"/>
    <property type="match status" value="1"/>
</dbReference>
<dbReference type="Proteomes" id="UP000014227">
    <property type="component" value="Chromosome I"/>
</dbReference>
<dbReference type="CDD" id="cd01894">
    <property type="entry name" value="EngA1"/>
    <property type="match status" value="1"/>
</dbReference>
<keyword evidence="3 9" id="KW-0690">Ribosome biogenesis</keyword>
<dbReference type="PIRSF" id="PIRSF006485">
    <property type="entry name" value="GTP-binding_EngA"/>
    <property type="match status" value="1"/>
</dbReference>
<dbReference type="FunFam" id="3.40.50.300:FF:000040">
    <property type="entry name" value="GTPase Der"/>
    <property type="match status" value="1"/>
</dbReference>
<evidence type="ECO:0000313" key="14">
    <source>
        <dbReference type="Proteomes" id="UP000014227"/>
    </source>
</evidence>
<dbReference type="PANTHER" id="PTHR43834">
    <property type="entry name" value="GTPASE DER"/>
    <property type="match status" value="1"/>
</dbReference>
<comment type="similarity">
    <text evidence="1 9 10 11">Belongs to the TRAFAC class TrmE-Era-EngA-EngB-Septin-like GTPase superfamily. EngA (Der) GTPase family.</text>
</comment>
<dbReference type="SUPFAM" id="SSF52540">
    <property type="entry name" value="P-loop containing nucleoside triphosphate hydrolases"/>
    <property type="match status" value="2"/>
</dbReference>
<keyword evidence="4 11" id="KW-0677">Repeat</keyword>
<feature type="binding site" evidence="9">
    <location>
        <begin position="125"/>
        <end position="128"/>
    </location>
    <ligand>
        <name>GTP</name>
        <dbReference type="ChEBI" id="CHEBI:37565"/>
        <label>1</label>
    </ligand>
</feature>
<dbReference type="eggNOG" id="COG1160">
    <property type="taxonomic scope" value="Bacteria"/>
</dbReference>
<dbReference type="InterPro" id="IPR032859">
    <property type="entry name" value="KH_dom-like"/>
</dbReference>
<feature type="domain" description="EngA-type G" evidence="12">
    <location>
        <begin position="187"/>
        <end position="374"/>
    </location>
</feature>
<feature type="binding site" evidence="9">
    <location>
        <begin position="240"/>
        <end position="244"/>
    </location>
    <ligand>
        <name>GTP</name>
        <dbReference type="ChEBI" id="CHEBI:37565"/>
        <label>2</label>
    </ligand>
</feature>
<dbReference type="KEGG" id="ccz:CCALI_01007"/>
<dbReference type="NCBIfam" id="TIGR00231">
    <property type="entry name" value="small_GTP"/>
    <property type="match status" value="2"/>
</dbReference>
<evidence type="ECO:0000256" key="7">
    <source>
        <dbReference type="ARBA" id="ARBA00032345"/>
    </source>
</evidence>
<dbReference type="NCBIfam" id="TIGR03594">
    <property type="entry name" value="GTPase_EngA"/>
    <property type="match status" value="1"/>
</dbReference>
<evidence type="ECO:0000256" key="8">
    <source>
        <dbReference type="ARBA" id="ARBA00053470"/>
    </source>
</evidence>
<dbReference type="GO" id="GO:0042254">
    <property type="term" value="P:ribosome biogenesis"/>
    <property type="evidence" value="ECO:0007669"/>
    <property type="project" value="UniProtKB-KW"/>
</dbReference>
<dbReference type="PANTHER" id="PTHR43834:SF6">
    <property type="entry name" value="GTPASE DER"/>
    <property type="match status" value="1"/>
</dbReference>
<dbReference type="CDD" id="cd01895">
    <property type="entry name" value="EngA2"/>
    <property type="match status" value="1"/>
</dbReference>
<proteinExistence type="inferred from homology"/>
<comment type="function">
    <text evidence="8 9 11">GTPase that plays an essential role in the late steps of ribosome biogenesis.</text>
</comment>
<dbReference type="GO" id="GO:0043022">
    <property type="term" value="F:ribosome binding"/>
    <property type="evidence" value="ECO:0007669"/>
    <property type="project" value="TreeGrafter"/>
</dbReference>
<accession>S0EU76</accession>
<feature type="binding site" evidence="9">
    <location>
        <begin position="305"/>
        <end position="308"/>
    </location>
    <ligand>
        <name>GTP</name>
        <dbReference type="ChEBI" id="CHEBI:37565"/>
        <label>2</label>
    </ligand>
</feature>
<evidence type="ECO:0000256" key="1">
    <source>
        <dbReference type="ARBA" id="ARBA00008279"/>
    </source>
</evidence>
<dbReference type="HAMAP" id="MF_00195">
    <property type="entry name" value="GTPase_Der"/>
    <property type="match status" value="1"/>
</dbReference>
<dbReference type="EMBL" id="HF951689">
    <property type="protein sequence ID" value="CCW34829.1"/>
    <property type="molecule type" value="Genomic_DNA"/>
</dbReference>
<evidence type="ECO:0000256" key="3">
    <source>
        <dbReference type="ARBA" id="ARBA00022517"/>
    </source>
</evidence>
<dbReference type="InParanoid" id="S0EU76"/>
<evidence type="ECO:0000259" key="12">
    <source>
        <dbReference type="PROSITE" id="PS51712"/>
    </source>
</evidence>
<keyword evidence="5 9" id="KW-0547">Nucleotide-binding</keyword>
<dbReference type="PATRIC" id="fig|1303518.3.peg.1020"/>
<evidence type="ECO:0000256" key="10">
    <source>
        <dbReference type="PROSITE-ProRule" id="PRU01049"/>
    </source>
</evidence>
<dbReference type="OrthoDB" id="9805918at2"/>
<name>S0EU76_CHTCT</name>
<dbReference type="InterPro" id="IPR005225">
    <property type="entry name" value="Small_GTP-bd"/>
</dbReference>
<dbReference type="FunFam" id="3.30.300.20:FF:000004">
    <property type="entry name" value="GTPase Der"/>
    <property type="match status" value="1"/>
</dbReference>
<dbReference type="InterPro" id="IPR006073">
    <property type="entry name" value="GTP-bd"/>
</dbReference>
<dbReference type="InterPro" id="IPR031166">
    <property type="entry name" value="G_ENGA"/>
</dbReference>
<protein>
    <recommendedName>
        <fullName evidence="2 9">GTPase Der</fullName>
    </recommendedName>
    <alternativeName>
        <fullName evidence="7 9">GTP-binding protein EngA</fullName>
    </alternativeName>
</protein>
<dbReference type="InterPro" id="IPR027417">
    <property type="entry name" value="P-loop_NTPase"/>
</dbReference>
<feature type="binding site" evidence="9">
    <location>
        <begin position="15"/>
        <end position="22"/>
    </location>
    <ligand>
        <name>GTP</name>
        <dbReference type="ChEBI" id="CHEBI:37565"/>
        <label>1</label>
    </ligand>
</feature>
<evidence type="ECO:0000256" key="6">
    <source>
        <dbReference type="ARBA" id="ARBA00023134"/>
    </source>
</evidence>
<keyword evidence="6 9" id="KW-0342">GTP-binding</keyword>
<feature type="binding site" evidence="9">
    <location>
        <begin position="62"/>
        <end position="66"/>
    </location>
    <ligand>
        <name>GTP</name>
        <dbReference type="ChEBI" id="CHEBI:37565"/>
        <label>1</label>
    </ligand>
</feature>
<evidence type="ECO:0000313" key="13">
    <source>
        <dbReference type="EMBL" id="CCW34829.1"/>
    </source>
</evidence>
<evidence type="ECO:0000256" key="11">
    <source>
        <dbReference type="RuleBase" id="RU004481"/>
    </source>
</evidence>
<organism evidence="13 14">
    <name type="scientific">Chthonomonas calidirosea (strain DSM 23976 / ICMP 18418 / T49)</name>
    <dbReference type="NCBI Taxonomy" id="1303518"/>
    <lineage>
        <taxon>Bacteria</taxon>
        <taxon>Bacillati</taxon>
        <taxon>Armatimonadota</taxon>
        <taxon>Chthonomonadia</taxon>
        <taxon>Chthonomonadales</taxon>
        <taxon>Chthonomonadaceae</taxon>
        <taxon>Chthonomonas</taxon>
    </lineage>
</organism>
<dbReference type="Pfam" id="PF14714">
    <property type="entry name" value="KH_dom-like"/>
    <property type="match status" value="1"/>
</dbReference>
<feature type="domain" description="EngA-type G" evidence="12">
    <location>
        <begin position="9"/>
        <end position="173"/>
    </location>
</feature>
<comment type="subunit">
    <text evidence="9">Associates with the 50S ribosomal subunit.</text>
</comment>
<dbReference type="RefSeq" id="WP_016482379.1">
    <property type="nucleotide sequence ID" value="NC_021487.1"/>
</dbReference>
<reference evidence="14" key="1">
    <citation type="submission" date="2013-03" db="EMBL/GenBank/DDBJ databases">
        <title>Genome sequence of Chthonomonas calidirosea, the first sequenced genome from the Armatimonadetes phylum (formally candidate division OP10).</title>
        <authorList>
            <person name="Lee K.C.Y."/>
            <person name="Morgan X.C."/>
            <person name="Dunfield P.F."/>
            <person name="Tamas I."/>
            <person name="Houghton K.M."/>
            <person name="Vyssotski M."/>
            <person name="Ryan J.L.J."/>
            <person name="Lagutin K."/>
            <person name="McDonald I.R."/>
            <person name="Stott M.B."/>
        </authorList>
    </citation>
    <scope>NUCLEOTIDE SEQUENCE [LARGE SCALE GENOMIC DNA]</scope>
    <source>
        <strain evidence="14">DSM 23976 / ICMP 18418 / T49</strain>
    </source>
</reference>
<evidence type="ECO:0000256" key="2">
    <source>
        <dbReference type="ARBA" id="ARBA00020953"/>
    </source>
</evidence>
<evidence type="ECO:0000256" key="5">
    <source>
        <dbReference type="ARBA" id="ARBA00022741"/>
    </source>
</evidence>
<dbReference type="STRING" id="454171.CP488_00149"/>
<dbReference type="Pfam" id="PF01926">
    <property type="entry name" value="MMR_HSR1"/>
    <property type="match status" value="2"/>
</dbReference>